<dbReference type="EMBL" id="CP028919">
    <property type="protein sequence ID" value="AWB50564.1"/>
    <property type="molecule type" value="Genomic_DNA"/>
</dbReference>
<accession>A0A2S0URW8</accession>
<keyword evidence="3" id="KW-1185">Reference proteome</keyword>
<dbReference type="Proteomes" id="UP000244496">
    <property type="component" value="Plasmid unnamed1"/>
</dbReference>
<dbReference type="KEGG" id="geh:HYN69_18335"/>
<name>A0A2S0URW8_9RHOB</name>
<dbReference type="AlphaFoldDB" id="A0A2S0URW8"/>
<dbReference type="InterPro" id="IPR052942">
    <property type="entry name" value="LPS_cholinephosphotransferase"/>
</dbReference>
<evidence type="ECO:0000259" key="1">
    <source>
        <dbReference type="Pfam" id="PF04991"/>
    </source>
</evidence>
<geneLocation type="plasmid" evidence="2">
    <name>unnamed1</name>
</geneLocation>
<keyword evidence="2" id="KW-0614">Plasmid</keyword>
<dbReference type="Pfam" id="PF04991">
    <property type="entry name" value="LicD"/>
    <property type="match status" value="1"/>
</dbReference>
<evidence type="ECO:0000313" key="3">
    <source>
        <dbReference type="Proteomes" id="UP000244496"/>
    </source>
</evidence>
<dbReference type="InterPro" id="IPR007074">
    <property type="entry name" value="LicD/FKTN/FKRP_NTP_transf"/>
</dbReference>
<reference evidence="2 3" key="1">
    <citation type="submission" date="2018-04" db="EMBL/GenBank/DDBJ databases">
        <title>Genome sequencing of Gemmobacter.</title>
        <authorList>
            <person name="Yi H."/>
            <person name="Baek M.-G."/>
        </authorList>
    </citation>
    <scope>NUCLEOTIDE SEQUENCE [LARGE SCALE GENOMIC DNA]</scope>
    <source>
        <strain evidence="2 3">HYN0069</strain>
        <plasmid evidence="3">Plasmid unnamed1</plasmid>
    </source>
</reference>
<protein>
    <recommendedName>
        <fullName evidence="1">LicD/FKTN/FKRP nucleotidyltransferase domain-containing protein</fullName>
    </recommendedName>
</protein>
<feature type="domain" description="LicD/FKTN/FKRP nucleotidyltransferase" evidence="1">
    <location>
        <begin position="61"/>
        <end position="106"/>
    </location>
</feature>
<gene>
    <name evidence="2" type="ORF">HYN69_18335</name>
</gene>
<dbReference type="PANTHER" id="PTHR43404">
    <property type="entry name" value="LIPOPOLYSACCHARIDE CHOLINEPHOSPHOTRANSFERASE LICD"/>
    <property type="match status" value="1"/>
</dbReference>
<organism evidence="2 3">
    <name type="scientific">Paragemmobacter aquarius</name>
    <dbReference type="NCBI Taxonomy" id="2169400"/>
    <lineage>
        <taxon>Bacteria</taxon>
        <taxon>Pseudomonadati</taxon>
        <taxon>Pseudomonadota</taxon>
        <taxon>Alphaproteobacteria</taxon>
        <taxon>Rhodobacterales</taxon>
        <taxon>Paracoccaceae</taxon>
        <taxon>Paragemmobacter</taxon>
    </lineage>
</organism>
<dbReference type="GO" id="GO:0009100">
    <property type="term" value="P:glycoprotein metabolic process"/>
    <property type="evidence" value="ECO:0007669"/>
    <property type="project" value="UniProtKB-ARBA"/>
</dbReference>
<evidence type="ECO:0000313" key="2">
    <source>
        <dbReference type="EMBL" id="AWB50564.1"/>
    </source>
</evidence>
<dbReference type="PANTHER" id="PTHR43404:SF1">
    <property type="entry name" value="MNN4P"/>
    <property type="match status" value="1"/>
</dbReference>
<sequence length="229" mass="27051">MRCLSLFAIRSRLREKMSTQFVETDNGRYSFEKVALYHGRGKIDREISFENLCLAKRVLDRHELKFGLIFGTLLGVVREGNFIEWDEDVDIYMMYEDRKRLFNALWDLRSAGLELVRYENGLCSLMRRNDYIDIYLFKRVGFFRKCGPDSIKEKYLKFKHTVNFNGVSFFVPDDAETLLCELYGLDWRTPKRNSPAKAHGPIRSAVHFLKRNFPILAIPLIYIKKILKL</sequence>
<proteinExistence type="predicted"/>